<protein>
    <submittedName>
        <fullName evidence="3">MCE family protein</fullName>
    </submittedName>
</protein>
<dbReference type="GO" id="GO:0005576">
    <property type="term" value="C:extracellular region"/>
    <property type="evidence" value="ECO:0007669"/>
    <property type="project" value="TreeGrafter"/>
</dbReference>
<sequence length="378" mass="40253">MGRLLHLRPLRRPGQAGARQRRRPQLLTEAWGCPMRINLKQWTIGVIVIAALGLSGFASDRVIAAGGTEVTALFDATIGLYPGSDVQVLGVAIGTVTAVEPDGGKVRVSMKLDRGQRVAADTSAVIIAPTLVSDRFVQLTEPYVGGAMLESGDEITKTAVPVEIDELYASLNDVGEKLGPEGANRNGALSELLTVAAENLKGQGADINTMFGEFSEATSTLSSSDDDLFATIANLKEFNDMLVENDTSVAQVNRQFEAVTDFLAEDRQSMAGAIASLGDSLAVLDDFIRENRGNLKTSVDKLTGPSRVLVNQQESLDEAVRTIPLALQNFLNAYNIETNTVDGRGNLNELSLWSTNGLDAKSSADAPPVLLPGLGEDR</sequence>
<feature type="domain" description="Mce/MlaD" evidence="1">
    <location>
        <begin position="67"/>
        <end position="141"/>
    </location>
</feature>
<dbReference type="AlphaFoldDB" id="A0A5C4N428"/>
<dbReference type="InterPro" id="IPR005693">
    <property type="entry name" value="Mce"/>
</dbReference>
<evidence type="ECO:0000259" key="2">
    <source>
        <dbReference type="Pfam" id="PF11887"/>
    </source>
</evidence>
<dbReference type="EMBL" id="VDFR01000003">
    <property type="protein sequence ID" value="TNC52281.1"/>
    <property type="molecule type" value="Genomic_DNA"/>
</dbReference>
<dbReference type="NCBIfam" id="TIGR00996">
    <property type="entry name" value="Mtu_fam_mce"/>
    <property type="match status" value="1"/>
</dbReference>
<accession>A0A5C4N428</accession>
<comment type="caution">
    <text evidence="3">The sequence shown here is derived from an EMBL/GenBank/DDBJ whole genome shotgun (WGS) entry which is preliminary data.</text>
</comment>
<dbReference type="Pfam" id="PF02470">
    <property type="entry name" value="MlaD"/>
    <property type="match status" value="1"/>
</dbReference>
<dbReference type="InterPro" id="IPR003399">
    <property type="entry name" value="Mce/MlaD"/>
</dbReference>
<gene>
    <name evidence="3" type="ORF">FHE65_00500</name>
</gene>
<organism evidence="3 4">
    <name type="scientific">Mumia zhuanghuii</name>
    <dbReference type="NCBI Taxonomy" id="2585211"/>
    <lineage>
        <taxon>Bacteria</taxon>
        <taxon>Bacillati</taxon>
        <taxon>Actinomycetota</taxon>
        <taxon>Actinomycetes</taxon>
        <taxon>Propionibacteriales</taxon>
        <taxon>Nocardioidaceae</taxon>
        <taxon>Mumia</taxon>
    </lineage>
</organism>
<dbReference type="PANTHER" id="PTHR33371">
    <property type="entry name" value="INTERMEMBRANE PHOSPHOLIPID TRANSPORT SYSTEM BINDING PROTEIN MLAD-RELATED"/>
    <property type="match status" value="1"/>
</dbReference>
<dbReference type="Pfam" id="PF11887">
    <property type="entry name" value="Mce4_CUP1"/>
    <property type="match status" value="1"/>
</dbReference>
<evidence type="ECO:0000259" key="1">
    <source>
        <dbReference type="Pfam" id="PF02470"/>
    </source>
</evidence>
<dbReference type="OrthoDB" id="4516955at2"/>
<dbReference type="Proteomes" id="UP000306740">
    <property type="component" value="Unassembled WGS sequence"/>
</dbReference>
<name>A0A5C4N428_9ACTN</name>
<dbReference type="InterPro" id="IPR052336">
    <property type="entry name" value="MlaD_Phospholipid_Transporter"/>
</dbReference>
<dbReference type="PROSITE" id="PS50152">
    <property type="entry name" value="25A_SYNTH_3"/>
    <property type="match status" value="1"/>
</dbReference>
<dbReference type="PANTHER" id="PTHR33371:SF4">
    <property type="entry name" value="INTERMEMBRANE PHOSPHOLIPID TRANSPORT SYSTEM BINDING PROTEIN MLAD"/>
    <property type="match status" value="1"/>
</dbReference>
<reference evidence="3 4" key="1">
    <citation type="submission" date="2019-05" db="EMBL/GenBank/DDBJ databases">
        <title>Mumia sp. nov., isolated from the intestinal contents of plateau pika (Ochotona curzoniae) in the Qinghai-Tibet plateau of China.</title>
        <authorList>
            <person name="Tian Z."/>
        </authorList>
    </citation>
    <scope>NUCLEOTIDE SEQUENCE [LARGE SCALE GENOMIC DNA]</scope>
    <source>
        <strain evidence="4">527</strain>
    </source>
</reference>
<evidence type="ECO:0000313" key="4">
    <source>
        <dbReference type="Proteomes" id="UP000306740"/>
    </source>
</evidence>
<proteinExistence type="predicted"/>
<evidence type="ECO:0000313" key="3">
    <source>
        <dbReference type="EMBL" id="TNC52281.1"/>
    </source>
</evidence>
<dbReference type="InterPro" id="IPR024516">
    <property type="entry name" value="Mce_C"/>
</dbReference>
<feature type="domain" description="Mammalian cell entry C-terminal" evidence="2">
    <location>
        <begin position="148"/>
        <end position="323"/>
    </location>
</feature>